<dbReference type="EMBL" id="JAAATY010000040">
    <property type="protein sequence ID" value="NRN70529.1"/>
    <property type="molecule type" value="Genomic_DNA"/>
</dbReference>
<dbReference type="Proteomes" id="UP000763557">
    <property type="component" value="Unassembled WGS sequence"/>
</dbReference>
<feature type="domain" description="AB hydrolase-1" evidence="1">
    <location>
        <begin position="4"/>
        <end position="199"/>
    </location>
</feature>
<organism evidence="2 3">
    <name type="scientific">Kibdelosporangium persicum</name>
    <dbReference type="NCBI Taxonomy" id="2698649"/>
    <lineage>
        <taxon>Bacteria</taxon>
        <taxon>Bacillati</taxon>
        <taxon>Actinomycetota</taxon>
        <taxon>Actinomycetes</taxon>
        <taxon>Pseudonocardiales</taxon>
        <taxon>Pseudonocardiaceae</taxon>
        <taxon>Kibdelosporangium</taxon>
    </lineage>
</organism>
<sequence>MRDLLLLHGAGAQPSVWDEFIPLMPGFRCVAPDLTGLTTWEAMLDHLEGLGLDNPAVVGHSLGGALGVKWAHRHPECPGVVNFDGHGHPSTYPGLTDAEVGSWKAKLKELFDEMAKQMPPEHVALRPLIDNGSVHDLYDGLTARHLAVVADKLMTAQEPFADFYNAMREGVLADLAGHQVVRFDGSHAMLQEQPRKLAELSARFLSEE</sequence>
<evidence type="ECO:0000259" key="1">
    <source>
        <dbReference type="Pfam" id="PF12697"/>
    </source>
</evidence>
<evidence type="ECO:0000313" key="3">
    <source>
        <dbReference type="Proteomes" id="UP000763557"/>
    </source>
</evidence>
<keyword evidence="3" id="KW-1185">Reference proteome</keyword>
<keyword evidence="2" id="KW-0378">Hydrolase</keyword>
<dbReference type="Gene3D" id="3.40.50.1820">
    <property type="entry name" value="alpha/beta hydrolase"/>
    <property type="match status" value="1"/>
</dbReference>
<evidence type="ECO:0000313" key="2">
    <source>
        <dbReference type="EMBL" id="NRN70529.1"/>
    </source>
</evidence>
<name>A0ABX2FHD6_9PSEU</name>
<dbReference type="SUPFAM" id="SSF53474">
    <property type="entry name" value="alpha/beta-Hydrolases"/>
    <property type="match status" value="1"/>
</dbReference>
<reference evidence="2 3" key="1">
    <citation type="submission" date="2020-01" db="EMBL/GenBank/DDBJ databases">
        <title>Kibdelosporangium persica a novel Actinomycetes from a hot desert in Iran.</title>
        <authorList>
            <person name="Safaei N."/>
            <person name="Zaburannyi N."/>
            <person name="Mueller R."/>
            <person name="Wink J."/>
        </authorList>
    </citation>
    <scope>NUCLEOTIDE SEQUENCE [LARGE SCALE GENOMIC DNA]</scope>
    <source>
        <strain evidence="2 3">4NS15</strain>
    </source>
</reference>
<gene>
    <name evidence="2" type="ORF">GC106_78000</name>
</gene>
<proteinExistence type="predicted"/>
<protein>
    <submittedName>
        <fullName evidence="2">Beta-ketoadipate enol-lactone hydrolase</fullName>
    </submittedName>
</protein>
<accession>A0ABX2FHD6</accession>
<dbReference type="Pfam" id="PF12697">
    <property type="entry name" value="Abhydrolase_6"/>
    <property type="match status" value="1"/>
</dbReference>
<comment type="caution">
    <text evidence="2">The sequence shown here is derived from an EMBL/GenBank/DDBJ whole genome shotgun (WGS) entry which is preliminary data.</text>
</comment>
<dbReference type="RefSeq" id="WP_173141657.1">
    <property type="nucleotide sequence ID" value="NZ_CBCSGW010000046.1"/>
</dbReference>
<dbReference type="InterPro" id="IPR000073">
    <property type="entry name" value="AB_hydrolase_1"/>
</dbReference>
<dbReference type="InterPro" id="IPR029058">
    <property type="entry name" value="AB_hydrolase_fold"/>
</dbReference>
<dbReference type="GO" id="GO:0016787">
    <property type="term" value="F:hydrolase activity"/>
    <property type="evidence" value="ECO:0007669"/>
    <property type="project" value="UniProtKB-KW"/>
</dbReference>